<evidence type="ECO:0000313" key="2">
    <source>
        <dbReference type="Proteomes" id="UP000261420"/>
    </source>
</evidence>
<dbReference type="OMA" id="FVPVEYF"/>
<evidence type="ECO:0000313" key="1">
    <source>
        <dbReference type="Ensembl" id="ENSSDUP00000023722.1"/>
    </source>
</evidence>
<dbReference type="PANTHER" id="PTHR41161:SF1">
    <property type="entry name" value="PROTEIN NCBP2AS2"/>
    <property type="match status" value="1"/>
</dbReference>
<organism evidence="1 2">
    <name type="scientific">Seriola dumerili</name>
    <name type="common">Greater amberjack</name>
    <name type="synonym">Caranx dumerili</name>
    <dbReference type="NCBI Taxonomy" id="41447"/>
    <lineage>
        <taxon>Eukaryota</taxon>
        <taxon>Metazoa</taxon>
        <taxon>Chordata</taxon>
        <taxon>Craniata</taxon>
        <taxon>Vertebrata</taxon>
        <taxon>Euteleostomi</taxon>
        <taxon>Actinopterygii</taxon>
        <taxon>Neopterygii</taxon>
        <taxon>Teleostei</taxon>
        <taxon>Neoteleostei</taxon>
        <taxon>Acanthomorphata</taxon>
        <taxon>Carangaria</taxon>
        <taxon>Carangiformes</taxon>
        <taxon>Carangidae</taxon>
        <taxon>Seriola</taxon>
    </lineage>
</organism>
<dbReference type="InterPro" id="IPR042407">
    <property type="entry name" value="NCBP2-AS2"/>
</dbReference>
<dbReference type="GeneTree" id="ENSGT00390000001143"/>
<dbReference type="PANTHER" id="PTHR41161">
    <property type="entry name" value="PROTEIN NCBP2AS2"/>
    <property type="match status" value="1"/>
</dbReference>
<protein>
    <submittedName>
        <fullName evidence="1">Si:ch211-162e15.3</fullName>
    </submittedName>
</protein>
<dbReference type="Ensembl" id="ENSSDUT00000024167.1">
    <property type="protein sequence ID" value="ENSSDUP00000023722.1"/>
    <property type="gene ID" value="ENSSDUG00000017233.1"/>
</dbReference>
<name>A0A3B4UZJ9_SERDU</name>
<accession>A0A3B4UZJ9</accession>
<keyword evidence="2" id="KW-1185">Reference proteome</keyword>
<proteinExistence type="predicted"/>
<sequence length="132" mass="14290">MVLRYLVSVLLNKAQVVEKLSESFPVRSAARLTAQAVLRAQQAGRDATGRALRSRTLRQIRQEAAEAPSGGVGELSGKARRIRDSLLEDVREGWSVMMPHGQKRVGSKLPSGQPGLPLLCGFLPVLPSSHNP</sequence>
<dbReference type="AlphaFoldDB" id="A0A3B4UZJ9"/>
<reference evidence="1" key="2">
    <citation type="submission" date="2025-09" db="UniProtKB">
        <authorList>
            <consortium name="Ensembl"/>
        </authorList>
    </citation>
    <scope>IDENTIFICATION</scope>
</reference>
<reference evidence="1" key="1">
    <citation type="submission" date="2025-08" db="UniProtKB">
        <authorList>
            <consortium name="Ensembl"/>
        </authorList>
    </citation>
    <scope>IDENTIFICATION</scope>
</reference>
<dbReference type="Proteomes" id="UP000261420">
    <property type="component" value="Unplaced"/>
</dbReference>